<dbReference type="Pfam" id="PF03466">
    <property type="entry name" value="LysR_substrate"/>
    <property type="match status" value="1"/>
</dbReference>
<dbReference type="PROSITE" id="PS50931">
    <property type="entry name" value="HTH_LYSR"/>
    <property type="match status" value="1"/>
</dbReference>
<dbReference type="Gene3D" id="1.10.10.10">
    <property type="entry name" value="Winged helix-like DNA-binding domain superfamily/Winged helix DNA-binding domain"/>
    <property type="match status" value="1"/>
</dbReference>
<organism evidence="6 7">
    <name type="scientific">Reinekea marina</name>
    <dbReference type="NCBI Taxonomy" id="1310421"/>
    <lineage>
        <taxon>Bacteria</taxon>
        <taxon>Pseudomonadati</taxon>
        <taxon>Pseudomonadota</taxon>
        <taxon>Gammaproteobacteria</taxon>
        <taxon>Oceanospirillales</taxon>
        <taxon>Saccharospirillaceae</taxon>
        <taxon>Reinekea</taxon>
    </lineage>
</organism>
<feature type="domain" description="HTH lysR-type" evidence="5">
    <location>
        <begin position="5"/>
        <end position="62"/>
    </location>
</feature>
<evidence type="ECO:0000259" key="5">
    <source>
        <dbReference type="PROSITE" id="PS50931"/>
    </source>
</evidence>
<reference evidence="7" key="1">
    <citation type="journal article" date="2019" name="Int. J. Syst. Evol. Microbiol.">
        <title>The Global Catalogue of Microorganisms (GCM) 10K type strain sequencing project: providing services to taxonomists for standard genome sequencing and annotation.</title>
        <authorList>
            <consortium name="The Broad Institute Genomics Platform"/>
            <consortium name="The Broad Institute Genome Sequencing Center for Infectious Disease"/>
            <person name="Wu L."/>
            <person name="Ma J."/>
        </authorList>
    </citation>
    <scope>NUCLEOTIDE SEQUENCE [LARGE SCALE GENOMIC DNA]</scope>
    <source>
        <strain evidence="7">CECT 8288</strain>
    </source>
</reference>
<keyword evidence="7" id="KW-1185">Reference proteome</keyword>
<dbReference type="SUPFAM" id="SSF46785">
    <property type="entry name" value="Winged helix' DNA-binding domain"/>
    <property type="match status" value="1"/>
</dbReference>
<evidence type="ECO:0000256" key="1">
    <source>
        <dbReference type="ARBA" id="ARBA00009437"/>
    </source>
</evidence>
<name>A0ABV7WNZ0_9GAMM</name>
<evidence type="ECO:0000256" key="3">
    <source>
        <dbReference type="ARBA" id="ARBA00023125"/>
    </source>
</evidence>
<accession>A0ABV7WNZ0</accession>
<proteinExistence type="inferred from homology"/>
<dbReference type="Gene3D" id="3.40.190.10">
    <property type="entry name" value="Periplasmic binding protein-like II"/>
    <property type="match status" value="2"/>
</dbReference>
<keyword evidence="2" id="KW-0805">Transcription regulation</keyword>
<dbReference type="SUPFAM" id="SSF53850">
    <property type="entry name" value="Periplasmic binding protein-like II"/>
    <property type="match status" value="1"/>
</dbReference>
<dbReference type="InterPro" id="IPR036388">
    <property type="entry name" value="WH-like_DNA-bd_sf"/>
</dbReference>
<comment type="caution">
    <text evidence="6">The sequence shown here is derived from an EMBL/GenBank/DDBJ whole genome shotgun (WGS) entry which is preliminary data.</text>
</comment>
<dbReference type="PANTHER" id="PTHR30537:SF26">
    <property type="entry name" value="GLYCINE CLEAVAGE SYSTEM TRANSCRIPTIONAL ACTIVATOR"/>
    <property type="match status" value="1"/>
</dbReference>
<keyword evidence="4" id="KW-0804">Transcription</keyword>
<keyword evidence="3" id="KW-0238">DNA-binding</keyword>
<dbReference type="InterPro" id="IPR036390">
    <property type="entry name" value="WH_DNA-bd_sf"/>
</dbReference>
<protein>
    <submittedName>
        <fullName evidence="6">LysR substrate-binding domain-containing protein</fullName>
    </submittedName>
</protein>
<comment type="similarity">
    <text evidence="1">Belongs to the LysR transcriptional regulatory family.</text>
</comment>
<dbReference type="RefSeq" id="WP_377362362.1">
    <property type="nucleotide sequence ID" value="NZ_JBHRYN010000007.1"/>
</dbReference>
<dbReference type="InterPro" id="IPR000847">
    <property type="entry name" value="LysR_HTH_N"/>
</dbReference>
<sequence>MKRLPSSKAMLAFVTTAQCLNITRAAESLNLTQGAISRQLSSFEQDLGVKLFNREARGLSLTSAGRQLLPEISQALQRIQQAVDHLAINHRRIRLKAPSCITYWLMPKLADFHGRHPTLEVELTSTTTHDVNFLTEQFDAAICYGHRSNSQGADRHWLLEEVLTPMCSPEIAQTLDNNDLLHSFTEHTWLHANQEQADWRLWLNGTGHESIQAERNQIFATLDMATSAAARGFGIVIGDINLAVHELESGRLITPSPTQITTDNGYYLQIPQDNHTPAAETLLKDLLR</sequence>
<dbReference type="PRINTS" id="PR00039">
    <property type="entry name" value="HTHLYSR"/>
</dbReference>
<dbReference type="Proteomes" id="UP001595710">
    <property type="component" value="Unassembled WGS sequence"/>
</dbReference>
<dbReference type="InterPro" id="IPR005119">
    <property type="entry name" value="LysR_subst-bd"/>
</dbReference>
<dbReference type="PANTHER" id="PTHR30537">
    <property type="entry name" value="HTH-TYPE TRANSCRIPTIONAL REGULATOR"/>
    <property type="match status" value="1"/>
</dbReference>
<evidence type="ECO:0000313" key="6">
    <source>
        <dbReference type="EMBL" id="MFC3700941.1"/>
    </source>
</evidence>
<dbReference type="EMBL" id="JBHRYN010000007">
    <property type="protein sequence ID" value="MFC3700941.1"/>
    <property type="molecule type" value="Genomic_DNA"/>
</dbReference>
<dbReference type="Pfam" id="PF00126">
    <property type="entry name" value="HTH_1"/>
    <property type="match status" value="1"/>
</dbReference>
<evidence type="ECO:0000256" key="2">
    <source>
        <dbReference type="ARBA" id="ARBA00023015"/>
    </source>
</evidence>
<dbReference type="InterPro" id="IPR058163">
    <property type="entry name" value="LysR-type_TF_proteobact-type"/>
</dbReference>
<gene>
    <name evidence="6" type="ORF">ACFOND_04740</name>
</gene>
<evidence type="ECO:0000256" key="4">
    <source>
        <dbReference type="ARBA" id="ARBA00023163"/>
    </source>
</evidence>
<evidence type="ECO:0000313" key="7">
    <source>
        <dbReference type="Proteomes" id="UP001595710"/>
    </source>
</evidence>